<dbReference type="Proteomes" id="UP000178599">
    <property type="component" value="Unassembled WGS sequence"/>
</dbReference>
<organism evidence="1 2">
    <name type="scientific">Candidatus Liptonbacteria bacterium RIFOXYB1_FULL_36_10</name>
    <dbReference type="NCBI Taxonomy" id="1798654"/>
    <lineage>
        <taxon>Bacteria</taxon>
        <taxon>Candidatus Liptoniibacteriota</taxon>
    </lineage>
</organism>
<proteinExistence type="predicted"/>
<accession>A0A1G2CQ56</accession>
<name>A0A1G2CQ56_9BACT</name>
<dbReference type="AlphaFoldDB" id="A0A1G2CQ56"/>
<evidence type="ECO:0000313" key="2">
    <source>
        <dbReference type="Proteomes" id="UP000178599"/>
    </source>
</evidence>
<dbReference type="EMBL" id="MHLE01000005">
    <property type="protein sequence ID" value="OGZ03332.1"/>
    <property type="molecule type" value="Genomic_DNA"/>
</dbReference>
<comment type="caution">
    <text evidence="1">The sequence shown here is derived from an EMBL/GenBank/DDBJ whole genome shotgun (WGS) entry which is preliminary data.</text>
</comment>
<gene>
    <name evidence="1" type="ORF">A2390_03030</name>
</gene>
<evidence type="ECO:0000313" key="1">
    <source>
        <dbReference type="EMBL" id="OGZ03332.1"/>
    </source>
</evidence>
<protein>
    <submittedName>
        <fullName evidence="1">Uncharacterized protein</fullName>
    </submittedName>
</protein>
<reference evidence="1 2" key="1">
    <citation type="journal article" date="2016" name="Nat. Commun.">
        <title>Thousands of microbial genomes shed light on interconnected biogeochemical processes in an aquifer system.</title>
        <authorList>
            <person name="Anantharaman K."/>
            <person name="Brown C.T."/>
            <person name="Hug L.A."/>
            <person name="Sharon I."/>
            <person name="Castelle C.J."/>
            <person name="Probst A.J."/>
            <person name="Thomas B.C."/>
            <person name="Singh A."/>
            <person name="Wilkins M.J."/>
            <person name="Karaoz U."/>
            <person name="Brodie E.L."/>
            <person name="Williams K.H."/>
            <person name="Hubbard S.S."/>
            <person name="Banfield J.F."/>
        </authorList>
    </citation>
    <scope>NUCLEOTIDE SEQUENCE [LARGE SCALE GENOMIC DNA]</scope>
</reference>
<sequence>MPRKYPIEKVRDIGIIAHNNASLQQNWSSLKPSGFNVSATGKLPFSRPLFRINVGVVLN</sequence>